<comment type="caution">
    <text evidence="2">The sequence shown here is derived from an EMBL/GenBank/DDBJ whole genome shotgun (WGS) entry which is preliminary data.</text>
</comment>
<dbReference type="AlphaFoldDB" id="A0A392VBF3"/>
<organism evidence="2 3">
    <name type="scientific">Trifolium medium</name>
    <dbReference type="NCBI Taxonomy" id="97028"/>
    <lineage>
        <taxon>Eukaryota</taxon>
        <taxon>Viridiplantae</taxon>
        <taxon>Streptophyta</taxon>
        <taxon>Embryophyta</taxon>
        <taxon>Tracheophyta</taxon>
        <taxon>Spermatophyta</taxon>
        <taxon>Magnoliopsida</taxon>
        <taxon>eudicotyledons</taxon>
        <taxon>Gunneridae</taxon>
        <taxon>Pentapetalae</taxon>
        <taxon>rosids</taxon>
        <taxon>fabids</taxon>
        <taxon>Fabales</taxon>
        <taxon>Fabaceae</taxon>
        <taxon>Papilionoideae</taxon>
        <taxon>50 kb inversion clade</taxon>
        <taxon>NPAAA clade</taxon>
        <taxon>Hologalegina</taxon>
        <taxon>IRL clade</taxon>
        <taxon>Trifolieae</taxon>
        <taxon>Trifolium</taxon>
    </lineage>
</organism>
<evidence type="ECO:0000256" key="1">
    <source>
        <dbReference type="SAM" id="MobiDB-lite"/>
    </source>
</evidence>
<dbReference type="Proteomes" id="UP000265520">
    <property type="component" value="Unassembled WGS sequence"/>
</dbReference>
<reference evidence="2 3" key="1">
    <citation type="journal article" date="2018" name="Front. Plant Sci.">
        <title>Red Clover (Trifolium pratense) and Zigzag Clover (T. medium) - A Picture of Genomic Similarities and Differences.</title>
        <authorList>
            <person name="Dluhosova J."/>
            <person name="Istvanek J."/>
            <person name="Nedelnik J."/>
            <person name="Repkova J."/>
        </authorList>
    </citation>
    <scope>NUCLEOTIDE SEQUENCE [LARGE SCALE GENOMIC DNA]</scope>
    <source>
        <strain evidence="3">cv. 10/8</strain>
        <tissue evidence="2">Leaf</tissue>
    </source>
</reference>
<name>A0A392VBF3_9FABA</name>
<evidence type="ECO:0000313" key="2">
    <source>
        <dbReference type="EMBL" id="MCI85656.1"/>
    </source>
</evidence>
<dbReference type="EMBL" id="LXQA011120682">
    <property type="protein sequence ID" value="MCI85656.1"/>
    <property type="molecule type" value="Genomic_DNA"/>
</dbReference>
<feature type="non-terminal residue" evidence="2">
    <location>
        <position position="61"/>
    </location>
</feature>
<keyword evidence="3" id="KW-1185">Reference proteome</keyword>
<proteinExistence type="predicted"/>
<sequence>MDDDDDEENENREPLRKKITRSRALLSGGKGDATAVAKEDSQVPVSVTCCSANPAEKKKKQ</sequence>
<evidence type="ECO:0000313" key="3">
    <source>
        <dbReference type="Proteomes" id="UP000265520"/>
    </source>
</evidence>
<feature type="compositionally biased region" description="Acidic residues" evidence="1">
    <location>
        <begin position="1"/>
        <end position="10"/>
    </location>
</feature>
<feature type="region of interest" description="Disordered" evidence="1">
    <location>
        <begin position="1"/>
        <end position="37"/>
    </location>
</feature>
<accession>A0A392VBF3</accession>
<protein>
    <submittedName>
        <fullName evidence="2">Uncharacterized protein</fullName>
    </submittedName>
</protein>